<accession>A0ABP1Q4N8</accession>
<organism evidence="2 3">
    <name type="scientific">Orchesella dallaii</name>
    <dbReference type="NCBI Taxonomy" id="48710"/>
    <lineage>
        <taxon>Eukaryota</taxon>
        <taxon>Metazoa</taxon>
        <taxon>Ecdysozoa</taxon>
        <taxon>Arthropoda</taxon>
        <taxon>Hexapoda</taxon>
        <taxon>Collembola</taxon>
        <taxon>Entomobryomorpha</taxon>
        <taxon>Entomobryoidea</taxon>
        <taxon>Orchesellidae</taxon>
        <taxon>Orchesellinae</taxon>
        <taxon>Orchesella</taxon>
    </lineage>
</organism>
<evidence type="ECO:0000313" key="3">
    <source>
        <dbReference type="Proteomes" id="UP001642540"/>
    </source>
</evidence>
<gene>
    <name evidence="2" type="ORF">ODALV1_LOCUS7208</name>
</gene>
<proteinExistence type="predicted"/>
<feature type="region of interest" description="Disordered" evidence="1">
    <location>
        <begin position="147"/>
        <end position="173"/>
    </location>
</feature>
<evidence type="ECO:0000256" key="1">
    <source>
        <dbReference type="SAM" id="MobiDB-lite"/>
    </source>
</evidence>
<dbReference type="Proteomes" id="UP001642540">
    <property type="component" value="Unassembled WGS sequence"/>
</dbReference>
<name>A0ABP1Q4N8_9HEXA</name>
<keyword evidence="3" id="KW-1185">Reference proteome</keyword>
<evidence type="ECO:0000313" key="2">
    <source>
        <dbReference type="EMBL" id="CAL8088921.1"/>
    </source>
</evidence>
<feature type="region of interest" description="Disordered" evidence="1">
    <location>
        <begin position="1"/>
        <end position="110"/>
    </location>
</feature>
<feature type="compositionally biased region" description="Low complexity" evidence="1">
    <location>
        <begin position="33"/>
        <end position="46"/>
    </location>
</feature>
<dbReference type="EMBL" id="CAXLJM020000023">
    <property type="protein sequence ID" value="CAL8088921.1"/>
    <property type="molecule type" value="Genomic_DNA"/>
</dbReference>
<reference evidence="2 3" key="1">
    <citation type="submission" date="2024-08" db="EMBL/GenBank/DDBJ databases">
        <authorList>
            <person name="Cucini C."/>
            <person name="Frati F."/>
        </authorList>
    </citation>
    <scope>NUCLEOTIDE SEQUENCE [LARGE SCALE GENOMIC DNA]</scope>
</reference>
<feature type="compositionally biased region" description="Acidic residues" evidence="1">
    <location>
        <begin position="147"/>
        <end position="159"/>
    </location>
</feature>
<feature type="compositionally biased region" description="Acidic residues" evidence="1">
    <location>
        <begin position="1"/>
        <end position="12"/>
    </location>
</feature>
<protein>
    <submittedName>
        <fullName evidence="2">Uncharacterized protein</fullName>
    </submittedName>
</protein>
<sequence length="188" mass="20428">MMTSDSEDDYEDANQSQHHDNQVENIVQPFSPPSSSSNNLNLGNSSQLVREGSEAQPCENRNSEAEVNTDEAARVSPREPEVAGNDLAGQPEVENVGQVEAREGGNQGVDEDEDIVVVAGIPREFLRRLRGFMNDNLNPNILVVDSDSDDAGTESEGSEMDFPMLNPDNDGESEYSKQIACSLQLTVA</sequence>
<comment type="caution">
    <text evidence="2">The sequence shown here is derived from an EMBL/GenBank/DDBJ whole genome shotgun (WGS) entry which is preliminary data.</text>
</comment>
<feature type="compositionally biased region" description="Basic and acidic residues" evidence="1">
    <location>
        <begin position="71"/>
        <end position="81"/>
    </location>
</feature>